<protein>
    <submittedName>
        <fullName evidence="2">AMP-binding enzyme</fullName>
    </submittedName>
</protein>
<evidence type="ECO:0000313" key="2">
    <source>
        <dbReference type="EMBL" id="SFS97228.1"/>
    </source>
</evidence>
<dbReference type="AlphaFoldDB" id="A0A1I6U7A5"/>
<keyword evidence="3" id="KW-1185">Reference proteome</keyword>
<reference evidence="3" key="1">
    <citation type="submission" date="2016-10" db="EMBL/GenBank/DDBJ databases">
        <authorList>
            <person name="Varghese N."/>
            <person name="Submissions S."/>
        </authorList>
    </citation>
    <scope>NUCLEOTIDE SEQUENCE [LARGE SCALE GENOMIC DNA]</scope>
    <source>
        <strain evidence="3">CGMCC 4.7047</strain>
    </source>
</reference>
<evidence type="ECO:0000313" key="3">
    <source>
        <dbReference type="Proteomes" id="UP000198873"/>
    </source>
</evidence>
<dbReference type="InterPro" id="IPR042099">
    <property type="entry name" value="ANL_N_sf"/>
</dbReference>
<dbReference type="RefSeq" id="WP_093843510.1">
    <property type="nucleotide sequence ID" value="NZ_FPAB01000005.1"/>
</dbReference>
<feature type="domain" description="AMP-dependent synthetase/ligase" evidence="1">
    <location>
        <begin position="94"/>
        <end position="308"/>
    </location>
</feature>
<sequence length="361" mass="39015">MTLPTLPELEDSTTPVDPEEFLHAALRWHFTPGTGSPLWLDLARELDFDPVRDIRSWADLGRFPDIAAPLRDRPVADLLPAGLAGDPPPSVFETGGTTGSPKRLLYTDRWTRRALEWKTAELRAAGFPAGAPWLVAMPSGPHAFGHTTRAQARALGSVLHTVDLDPRWVKKLIAAGGDPAPYLAHLADQLGHIIRTQRIGALTTTPPILTELLLHDDLADRLRDSLRYLALAGAHLDDDTYDLIAGALPGTIVQNIYGSTMVLTTARLRDPAAPPPLAVYDGYPPYVTFAVVDPDNHTPVPYGERGQVRMTHLSSGVFIPNNLERDTAIRLPAPPGAPGDALSSPQPLAAFDGEPVVQGVY</sequence>
<evidence type="ECO:0000259" key="1">
    <source>
        <dbReference type="Pfam" id="PF00501"/>
    </source>
</evidence>
<dbReference type="EMBL" id="FPAB01000005">
    <property type="protein sequence ID" value="SFS97228.1"/>
    <property type="molecule type" value="Genomic_DNA"/>
</dbReference>
<dbReference type="Proteomes" id="UP000198873">
    <property type="component" value="Unassembled WGS sequence"/>
</dbReference>
<organism evidence="2 3">
    <name type="scientific">Streptomyces harbinensis</name>
    <dbReference type="NCBI Taxonomy" id="1176198"/>
    <lineage>
        <taxon>Bacteria</taxon>
        <taxon>Bacillati</taxon>
        <taxon>Actinomycetota</taxon>
        <taxon>Actinomycetes</taxon>
        <taxon>Kitasatosporales</taxon>
        <taxon>Streptomycetaceae</taxon>
        <taxon>Streptomyces</taxon>
    </lineage>
</organism>
<gene>
    <name evidence="2" type="ORF">SAMN05444716_105330</name>
</gene>
<dbReference type="InterPro" id="IPR000873">
    <property type="entry name" value="AMP-dep_synth/lig_dom"/>
</dbReference>
<dbReference type="STRING" id="1176198.SAMN05444716_105330"/>
<dbReference type="Gene3D" id="3.40.50.12780">
    <property type="entry name" value="N-terminal domain of ligase-like"/>
    <property type="match status" value="1"/>
</dbReference>
<dbReference type="SUPFAM" id="SSF56801">
    <property type="entry name" value="Acetyl-CoA synthetase-like"/>
    <property type="match status" value="1"/>
</dbReference>
<proteinExistence type="predicted"/>
<name>A0A1I6U7A5_9ACTN</name>
<dbReference type="Pfam" id="PF00501">
    <property type="entry name" value="AMP-binding"/>
    <property type="match status" value="1"/>
</dbReference>
<accession>A0A1I6U7A5</accession>